<dbReference type="Gene3D" id="3.90.1720.10">
    <property type="entry name" value="endopeptidase domain like (from Nostoc punctiforme)"/>
    <property type="match status" value="1"/>
</dbReference>
<dbReference type="EMBL" id="JAGQEX010000008">
    <property type="protein sequence ID" value="MDV5976822.1"/>
    <property type="molecule type" value="Genomic_DNA"/>
</dbReference>
<sequence length="853" mass="96041">MRQEELQKHLAEYQGLKPKKAVKASKRQYRLEKKAFKQLKADKEALTEAKRQVTLKKRVYQHQVKRNGGSRKAKLAKKAHASSRKLAESAVADHDVMGDVASKRQSIRKAKYSFHKSKQLAKGAGKVGSYTVKAGYGLSNRFYNKVGGRGFTRTPKADRWETALARRIKQLRMRIGRTKALKAGKTTFRVITFLNNPIKHILTNPLSLSSYVIAFVMMSLLALFMSDTGAMQQDEFALNKSWLHFSQMDRHHSNDKVDYWTAIDDVLHYTNFVYGDYVQEDTWGSDDNLKTRVAQYTPGAARKTDSVEHMSDMERQLWKALNGDKDHLKTMVDLYGSTSGSSYWRLSKERLSEYQELLEVAKEEGYYTAYQELENILYTDKERGYNDPLVITKRFGYVTDTKIYHKTIIQATKGKQLYAAMAGVVNLEGNNLTIETGEARFTYYDVSGLRVKAGDTVDTAQAIAVVANDNGQTISYQKQEEKATKDTKAKWTYVNAGFYFPRVTYNQTTSVMSDLEITGDLANRAKAVYDHIKKKIPKATDNGIAAMLGNFATESYIKAKRAESDYLNPPIGASSSSWDDDNWLNMGYAQGASIGSLVKHRGLGLGQWTDTFDGANRNTLLRQYAASKGKKWYDLEIQIDFILEGDNPYYRQIAMGILTSNSDVVTLTKRFLNQWEGNAGDKLLERQHHAKQMLMYFKMAVVGGGSLASSWNFPEAYRSKLEHPPTQAAMTTQQGSGYPVGQCTWYAYNRLVELGSIKDLSGSYGYLGNGQDWVRNLVAKGWRYSPTPIKGAVVSTAGGFDGTFAVWGHVGIVEVVNPDGSFLVSELNYAGIQDRIHYRVCRPAPFYSFATPN</sequence>
<dbReference type="Proteomes" id="UP001186118">
    <property type="component" value="Unassembled WGS sequence"/>
</dbReference>
<evidence type="ECO:0000259" key="1">
    <source>
        <dbReference type="PROSITE" id="PS50911"/>
    </source>
</evidence>
<dbReference type="InterPro" id="IPR038765">
    <property type="entry name" value="Papain-like_cys_pep_sf"/>
</dbReference>
<dbReference type="RefSeq" id="WP_317609949.1">
    <property type="nucleotide sequence ID" value="NZ_JAGQEX010000008.1"/>
</dbReference>
<feature type="domain" description="Peptidase C51" evidence="1">
    <location>
        <begin position="718"/>
        <end position="853"/>
    </location>
</feature>
<evidence type="ECO:0000313" key="2">
    <source>
        <dbReference type="EMBL" id="MDV5976822.1"/>
    </source>
</evidence>
<dbReference type="SUPFAM" id="SSF51261">
    <property type="entry name" value="Duplicated hybrid motif"/>
    <property type="match status" value="1"/>
</dbReference>
<organism evidence="2 3">
    <name type="scientific">Streptococcus canis</name>
    <dbReference type="NCBI Taxonomy" id="1329"/>
    <lineage>
        <taxon>Bacteria</taxon>
        <taxon>Bacillati</taxon>
        <taxon>Bacillota</taxon>
        <taxon>Bacilli</taxon>
        <taxon>Lactobacillales</taxon>
        <taxon>Streptococcaceae</taxon>
        <taxon>Streptococcus</taxon>
    </lineage>
</organism>
<evidence type="ECO:0000313" key="3">
    <source>
        <dbReference type="Proteomes" id="UP001186118"/>
    </source>
</evidence>
<protein>
    <submittedName>
        <fullName evidence="2">CHAP domain-containing protein</fullName>
    </submittedName>
</protein>
<comment type="caution">
    <text evidence="2">The sequence shown here is derived from an EMBL/GenBank/DDBJ whole genome shotgun (WGS) entry which is preliminary data.</text>
</comment>
<dbReference type="Pfam" id="PF05257">
    <property type="entry name" value="CHAP"/>
    <property type="match status" value="1"/>
</dbReference>
<dbReference type="InterPro" id="IPR011055">
    <property type="entry name" value="Dup_hybrid_motif"/>
</dbReference>
<proteinExistence type="predicted"/>
<dbReference type="PROSITE" id="PS50911">
    <property type="entry name" value="CHAP"/>
    <property type="match status" value="1"/>
</dbReference>
<gene>
    <name evidence="2" type="ORF">KB584_04990</name>
</gene>
<dbReference type="SUPFAM" id="SSF54001">
    <property type="entry name" value="Cysteine proteinases"/>
    <property type="match status" value="1"/>
</dbReference>
<dbReference type="InterPro" id="IPR007921">
    <property type="entry name" value="CHAP_dom"/>
</dbReference>
<dbReference type="Pfam" id="PF18013">
    <property type="entry name" value="Phage_lysozyme2"/>
    <property type="match status" value="1"/>
</dbReference>
<reference evidence="2" key="1">
    <citation type="submission" date="2021-04" db="EMBL/GenBank/DDBJ databases">
        <title>Draft genomes of 20 S. canis strains.</title>
        <authorList>
            <person name="Pagnossin D."/>
            <person name="Weir W."/>
            <person name="Smith A."/>
            <person name="Ure R."/>
            <person name="Oravcova K."/>
        </authorList>
    </citation>
    <scope>NUCLEOTIDE SEQUENCE</scope>
    <source>
        <strain evidence="2">284</strain>
    </source>
</reference>
<name>A0AAE4Q651_STRCB</name>
<dbReference type="InterPro" id="IPR041219">
    <property type="entry name" value="Phage_lysozyme2"/>
</dbReference>
<accession>A0AAE4Q651</accession>
<dbReference type="AlphaFoldDB" id="A0AAE4Q651"/>
<dbReference type="Gene3D" id="1.10.530.10">
    <property type="match status" value="1"/>
</dbReference>